<dbReference type="GO" id="GO:0031683">
    <property type="term" value="F:G-protein beta/gamma-subunit complex binding"/>
    <property type="evidence" value="ECO:0007669"/>
    <property type="project" value="InterPro"/>
</dbReference>
<dbReference type="Gene3D" id="3.40.50.300">
    <property type="entry name" value="P-loop containing nucleotide triphosphate hydrolases"/>
    <property type="match status" value="1"/>
</dbReference>
<feature type="binding site" evidence="4">
    <location>
        <position position="417"/>
    </location>
    <ligand>
        <name>GTP</name>
        <dbReference type="ChEBI" id="CHEBI:37565"/>
    </ligand>
</feature>
<evidence type="ECO:0000256" key="2">
    <source>
        <dbReference type="ARBA" id="ARBA00023134"/>
    </source>
</evidence>
<dbReference type="InterPro" id="IPR011025">
    <property type="entry name" value="GproteinA_insert"/>
</dbReference>
<keyword evidence="3" id="KW-0807">Transducer</keyword>
<evidence type="ECO:0000256" key="6">
    <source>
        <dbReference type="SAM" id="MobiDB-lite"/>
    </source>
</evidence>
<name>A0AAD6V390_9AGAR</name>
<evidence type="ECO:0000256" key="4">
    <source>
        <dbReference type="PIRSR" id="PIRSR601019-1"/>
    </source>
</evidence>
<dbReference type="SUPFAM" id="SSF47895">
    <property type="entry name" value="Transducin (alpha subunit), insertion domain"/>
    <property type="match status" value="1"/>
</dbReference>
<comment type="caution">
    <text evidence="7">The sequence shown here is derived from an EMBL/GenBank/DDBJ whole genome shotgun (WGS) entry which is preliminary data.</text>
</comment>
<keyword evidence="8" id="KW-1185">Reference proteome</keyword>
<keyword evidence="5" id="KW-0479">Metal-binding</keyword>
<feature type="region of interest" description="Disordered" evidence="6">
    <location>
        <begin position="182"/>
        <end position="209"/>
    </location>
</feature>
<dbReference type="SUPFAM" id="SSF52540">
    <property type="entry name" value="P-loop containing nucleoside triphosphate hydrolases"/>
    <property type="match status" value="1"/>
</dbReference>
<proteinExistence type="predicted"/>
<dbReference type="PANTHER" id="PTHR10218:SF360">
    <property type="entry name" value="GUANINE NUCLEOTIDE-BINDING PROTEIN SUBUNIT ALPHA HOMOLOG"/>
    <property type="match status" value="1"/>
</dbReference>
<gene>
    <name evidence="7" type="ORF">GGX14DRAFT_465924</name>
</gene>
<dbReference type="InterPro" id="IPR001019">
    <property type="entry name" value="Gprotein_alpha_su"/>
</dbReference>
<evidence type="ECO:0000313" key="8">
    <source>
        <dbReference type="Proteomes" id="UP001219525"/>
    </source>
</evidence>
<evidence type="ECO:0000256" key="1">
    <source>
        <dbReference type="ARBA" id="ARBA00022741"/>
    </source>
</evidence>
<feature type="region of interest" description="Disordered" evidence="6">
    <location>
        <begin position="157"/>
        <end position="176"/>
    </location>
</feature>
<dbReference type="GO" id="GO:0005834">
    <property type="term" value="C:heterotrimeric G-protein complex"/>
    <property type="evidence" value="ECO:0007669"/>
    <property type="project" value="TreeGrafter"/>
</dbReference>
<protein>
    <submittedName>
        <fullName evidence="7">G-protein alpha subunit</fullName>
    </submittedName>
</protein>
<accession>A0AAD6V390</accession>
<dbReference type="GO" id="GO:0003924">
    <property type="term" value="F:GTPase activity"/>
    <property type="evidence" value="ECO:0007669"/>
    <property type="project" value="InterPro"/>
</dbReference>
<keyword evidence="5" id="KW-0460">Magnesium</keyword>
<evidence type="ECO:0000256" key="5">
    <source>
        <dbReference type="PIRSR" id="PIRSR601019-2"/>
    </source>
</evidence>
<dbReference type="PRINTS" id="PR00318">
    <property type="entry name" value="GPROTEINA"/>
</dbReference>
<dbReference type="Pfam" id="PF00503">
    <property type="entry name" value="G-alpha"/>
    <property type="match status" value="1"/>
</dbReference>
<dbReference type="PANTHER" id="PTHR10218">
    <property type="entry name" value="GTP-BINDING PROTEIN ALPHA SUBUNIT"/>
    <property type="match status" value="1"/>
</dbReference>
<dbReference type="Proteomes" id="UP001219525">
    <property type="component" value="Unassembled WGS sequence"/>
</dbReference>
<keyword evidence="2 4" id="KW-0342">GTP-binding</keyword>
<feature type="compositionally biased region" description="Polar residues" evidence="6">
    <location>
        <begin position="157"/>
        <end position="172"/>
    </location>
</feature>
<dbReference type="GO" id="GO:0007188">
    <property type="term" value="P:adenylate cyclase-modulating G protein-coupled receptor signaling pathway"/>
    <property type="evidence" value="ECO:0007669"/>
    <property type="project" value="TreeGrafter"/>
</dbReference>
<dbReference type="AlphaFoldDB" id="A0AAD6V390"/>
<dbReference type="SMART" id="SM00275">
    <property type="entry name" value="G_alpha"/>
    <property type="match status" value="1"/>
</dbReference>
<evidence type="ECO:0000313" key="7">
    <source>
        <dbReference type="EMBL" id="KAJ7201137.1"/>
    </source>
</evidence>
<keyword evidence="1 4" id="KW-0547">Nucleotide-binding</keyword>
<evidence type="ECO:0000256" key="3">
    <source>
        <dbReference type="ARBA" id="ARBA00023224"/>
    </source>
</evidence>
<dbReference type="PROSITE" id="PS51882">
    <property type="entry name" value="G_ALPHA"/>
    <property type="match status" value="1"/>
</dbReference>
<dbReference type="Gene3D" id="1.10.400.10">
    <property type="entry name" value="GI Alpha 1, domain 2-like"/>
    <property type="match status" value="1"/>
</dbReference>
<organism evidence="7 8">
    <name type="scientific">Mycena pura</name>
    <dbReference type="NCBI Taxonomy" id="153505"/>
    <lineage>
        <taxon>Eukaryota</taxon>
        <taxon>Fungi</taxon>
        <taxon>Dikarya</taxon>
        <taxon>Basidiomycota</taxon>
        <taxon>Agaricomycotina</taxon>
        <taxon>Agaricomycetes</taxon>
        <taxon>Agaricomycetidae</taxon>
        <taxon>Agaricales</taxon>
        <taxon>Marasmiineae</taxon>
        <taxon>Mycenaceae</taxon>
        <taxon>Mycena</taxon>
    </lineage>
</organism>
<reference evidence="7" key="1">
    <citation type="submission" date="2023-03" db="EMBL/GenBank/DDBJ databases">
        <title>Massive genome expansion in bonnet fungi (Mycena s.s.) driven by repeated elements and novel gene families across ecological guilds.</title>
        <authorList>
            <consortium name="Lawrence Berkeley National Laboratory"/>
            <person name="Harder C.B."/>
            <person name="Miyauchi S."/>
            <person name="Viragh M."/>
            <person name="Kuo A."/>
            <person name="Thoen E."/>
            <person name="Andreopoulos B."/>
            <person name="Lu D."/>
            <person name="Skrede I."/>
            <person name="Drula E."/>
            <person name="Henrissat B."/>
            <person name="Morin E."/>
            <person name="Kohler A."/>
            <person name="Barry K."/>
            <person name="LaButti K."/>
            <person name="Morin E."/>
            <person name="Salamov A."/>
            <person name="Lipzen A."/>
            <person name="Mereny Z."/>
            <person name="Hegedus B."/>
            <person name="Baldrian P."/>
            <person name="Stursova M."/>
            <person name="Weitz H."/>
            <person name="Taylor A."/>
            <person name="Grigoriev I.V."/>
            <person name="Nagy L.G."/>
            <person name="Martin F."/>
            <person name="Kauserud H."/>
        </authorList>
    </citation>
    <scope>NUCLEOTIDE SEQUENCE</scope>
    <source>
        <strain evidence="7">9144</strain>
    </source>
</reference>
<dbReference type="InterPro" id="IPR027417">
    <property type="entry name" value="P-loop_NTPase"/>
</dbReference>
<dbReference type="GO" id="GO:0005525">
    <property type="term" value="F:GTP binding"/>
    <property type="evidence" value="ECO:0007669"/>
    <property type="project" value="UniProtKB-KW"/>
</dbReference>
<dbReference type="GO" id="GO:0005737">
    <property type="term" value="C:cytoplasm"/>
    <property type="evidence" value="ECO:0007669"/>
    <property type="project" value="TreeGrafter"/>
</dbReference>
<dbReference type="GO" id="GO:0001664">
    <property type="term" value="F:G protein-coupled receptor binding"/>
    <property type="evidence" value="ECO:0007669"/>
    <property type="project" value="TreeGrafter"/>
</dbReference>
<feature type="binding site" evidence="5">
    <location>
        <position position="279"/>
    </location>
    <ligand>
        <name>Mg(2+)</name>
        <dbReference type="ChEBI" id="CHEBI:18420"/>
    </ligand>
</feature>
<dbReference type="EMBL" id="JARJCW010000060">
    <property type="protein sequence ID" value="KAJ7201137.1"/>
    <property type="molecule type" value="Genomic_DNA"/>
</dbReference>
<feature type="binding site" evidence="4">
    <location>
        <begin position="365"/>
        <end position="368"/>
    </location>
    <ligand>
        <name>GTP</name>
        <dbReference type="ChEBI" id="CHEBI:37565"/>
    </ligand>
</feature>
<sequence>MNIRVEAYANIYPSAGTRKLTWLFDRTSNQPIREQTQKALSVIPRIETTVLKPLVRRPGNNPRKTHRQPVKVIILGQPGSGKSSVLRSLYLDLAPRQFESERVVSKTAIQINIIDSIKKILAVLQDEWAAHEGSTPLTSEHQRLAFSLSLVLASETGSIQTPDSPNSGSTVRSGKGWKDKLMSFGRPTMSTSSDSEAHSPGDSGSATADPSRVAQVLAACREGIILLWEDDVVRRVLSSHGLNLQGNSCRFLDDTARIARLDYIPSDDDTMRARMRTPTPGVEEHRLVSESNPGREFLVTEIHTRIGQLSYFDDVQTIIFLAPLIFWQTLDEAPRVNRIEDTFNMWRGIVSSPLLAQTTLIVLFNKKDILQAQIAAGVLVKKYILNYGDRTNDVPSFSAINRASSTRRLLTCCDTEATDTKSTAMVLGRAMRDQIFTKYLMIRCT</sequence>
<dbReference type="GO" id="GO:0046872">
    <property type="term" value="F:metal ion binding"/>
    <property type="evidence" value="ECO:0007669"/>
    <property type="project" value="UniProtKB-KW"/>
</dbReference>